<dbReference type="Proteomes" id="UP001157502">
    <property type="component" value="Chromosome 24"/>
</dbReference>
<sequence length="145" mass="16166">MSLILKSDPLLIKSLPRTAHRSVSEDRSRESSVAAQSSRMTPQRRREQETSLDCPPRSNPWPGRLPSAHVCPLQSHLAPEIPRSSHSGERGAGIVPYFKIIQRQALFYPGKKGGRGQRVGRGVNGVRGMRKRSPRERTEPRTPLG</sequence>
<keyword evidence="2" id="KW-1185">Reference proteome</keyword>
<name>A0ACC2FQE7_DALPE</name>
<gene>
    <name evidence="1" type="ORF">DPEC_G00273180</name>
</gene>
<evidence type="ECO:0000313" key="1">
    <source>
        <dbReference type="EMBL" id="KAJ7993512.1"/>
    </source>
</evidence>
<organism evidence="1 2">
    <name type="scientific">Dallia pectoralis</name>
    <name type="common">Alaska blackfish</name>
    <dbReference type="NCBI Taxonomy" id="75939"/>
    <lineage>
        <taxon>Eukaryota</taxon>
        <taxon>Metazoa</taxon>
        <taxon>Chordata</taxon>
        <taxon>Craniata</taxon>
        <taxon>Vertebrata</taxon>
        <taxon>Euteleostomi</taxon>
        <taxon>Actinopterygii</taxon>
        <taxon>Neopterygii</taxon>
        <taxon>Teleostei</taxon>
        <taxon>Protacanthopterygii</taxon>
        <taxon>Esociformes</taxon>
        <taxon>Umbridae</taxon>
        <taxon>Dallia</taxon>
    </lineage>
</organism>
<reference evidence="1" key="1">
    <citation type="submission" date="2021-05" db="EMBL/GenBank/DDBJ databases">
        <authorList>
            <person name="Pan Q."/>
            <person name="Jouanno E."/>
            <person name="Zahm M."/>
            <person name="Klopp C."/>
            <person name="Cabau C."/>
            <person name="Louis A."/>
            <person name="Berthelot C."/>
            <person name="Parey E."/>
            <person name="Roest Crollius H."/>
            <person name="Montfort J."/>
            <person name="Robinson-Rechavi M."/>
            <person name="Bouchez O."/>
            <person name="Lampietro C."/>
            <person name="Lopez Roques C."/>
            <person name="Donnadieu C."/>
            <person name="Postlethwait J."/>
            <person name="Bobe J."/>
            <person name="Dillon D."/>
            <person name="Chandos A."/>
            <person name="von Hippel F."/>
            <person name="Guiguen Y."/>
        </authorList>
    </citation>
    <scope>NUCLEOTIDE SEQUENCE</scope>
    <source>
        <strain evidence="1">YG-Jan2019</strain>
    </source>
</reference>
<proteinExistence type="predicted"/>
<evidence type="ECO:0000313" key="2">
    <source>
        <dbReference type="Proteomes" id="UP001157502"/>
    </source>
</evidence>
<protein>
    <submittedName>
        <fullName evidence="1">Uncharacterized protein</fullName>
    </submittedName>
</protein>
<comment type="caution">
    <text evidence="1">The sequence shown here is derived from an EMBL/GenBank/DDBJ whole genome shotgun (WGS) entry which is preliminary data.</text>
</comment>
<dbReference type="EMBL" id="CM055751">
    <property type="protein sequence ID" value="KAJ7993512.1"/>
    <property type="molecule type" value="Genomic_DNA"/>
</dbReference>
<accession>A0ACC2FQE7</accession>